<dbReference type="AlphaFoldDB" id="A0A6B8KES3"/>
<feature type="compositionally biased region" description="Gly residues" evidence="1">
    <location>
        <begin position="1083"/>
        <end position="1093"/>
    </location>
</feature>
<protein>
    <submittedName>
        <fullName evidence="3">CusA/CzcA family heavy metal efflux RND transporter</fullName>
    </submittedName>
</protein>
<dbReference type="PANTHER" id="PTHR32063">
    <property type="match status" value="1"/>
</dbReference>
<feature type="transmembrane region" description="Helical" evidence="2">
    <location>
        <begin position="399"/>
        <end position="418"/>
    </location>
</feature>
<dbReference type="OrthoDB" id="9758757at2"/>
<evidence type="ECO:0000256" key="1">
    <source>
        <dbReference type="SAM" id="MobiDB-lite"/>
    </source>
</evidence>
<dbReference type="Gene3D" id="3.30.70.1430">
    <property type="entry name" value="Multidrug efflux transporter AcrB pore domain"/>
    <property type="match status" value="2"/>
</dbReference>
<dbReference type="Gene3D" id="3.30.2090.10">
    <property type="entry name" value="Multidrug efflux transporter AcrB TolC docking domain, DN and DC subdomains"/>
    <property type="match status" value="2"/>
</dbReference>
<feature type="transmembrane region" description="Helical" evidence="2">
    <location>
        <begin position="906"/>
        <end position="925"/>
    </location>
</feature>
<keyword evidence="4" id="KW-1185">Reference proteome</keyword>
<feature type="transmembrane region" description="Helical" evidence="2">
    <location>
        <begin position="1003"/>
        <end position="1023"/>
    </location>
</feature>
<dbReference type="PANTHER" id="PTHR32063:SF12">
    <property type="entry name" value="CATION EFFLUX SYSTEM PROTEIN"/>
    <property type="match status" value="1"/>
</dbReference>
<dbReference type="InterPro" id="IPR027463">
    <property type="entry name" value="AcrB_DN_DC_subdom"/>
</dbReference>
<dbReference type="Gene3D" id="1.20.1640.10">
    <property type="entry name" value="Multidrug efflux transporter AcrB transmembrane domain"/>
    <property type="match status" value="3"/>
</dbReference>
<dbReference type="GO" id="GO:0005886">
    <property type="term" value="C:plasma membrane"/>
    <property type="evidence" value="ECO:0007669"/>
    <property type="project" value="TreeGrafter"/>
</dbReference>
<dbReference type="Gene3D" id="3.30.70.1440">
    <property type="entry name" value="Multidrug efflux transporter AcrB pore domain"/>
    <property type="match status" value="1"/>
</dbReference>
<proteinExistence type="predicted"/>
<accession>A0A6B8KES3</accession>
<reference evidence="3 4" key="1">
    <citation type="submission" date="2019-11" db="EMBL/GenBank/DDBJ databases">
        <title>The genome sequence of Methylocystis heyeri.</title>
        <authorList>
            <person name="Oshkin I.Y."/>
            <person name="Miroshnikov K."/>
            <person name="Dedysh S.N."/>
        </authorList>
    </citation>
    <scope>NUCLEOTIDE SEQUENCE [LARGE SCALE GENOMIC DNA]</scope>
    <source>
        <strain evidence="3 4">H2</strain>
    </source>
</reference>
<feature type="transmembrane region" description="Helical" evidence="2">
    <location>
        <begin position="932"/>
        <end position="951"/>
    </location>
</feature>
<keyword evidence="2" id="KW-0472">Membrane</keyword>
<dbReference type="Proteomes" id="UP000309061">
    <property type="component" value="Chromosome"/>
</dbReference>
<dbReference type="Gene3D" id="3.30.70.1320">
    <property type="entry name" value="Multidrug efflux transporter AcrB pore domain like"/>
    <property type="match status" value="1"/>
</dbReference>
<feature type="transmembrane region" description="Helical" evidence="2">
    <location>
        <begin position="373"/>
        <end position="393"/>
    </location>
</feature>
<dbReference type="Pfam" id="PF00873">
    <property type="entry name" value="ACR_tran"/>
    <property type="match status" value="1"/>
</dbReference>
<dbReference type="KEGG" id="mhey:H2LOC_007230"/>
<evidence type="ECO:0000313" key="4">
    <source>
        <dbReference type="Proteomes" id="UP000309061"/>
    </source>
</evidence>
<feature type="region of interest" description="Disordered" evidence="1">
    <location>
        <begin position="1071"/>
        <end position="1093"/>
    </location>
</feature>
<feature type="transmembrane region" description="Helical" evidence="2">
    <location>
        <begin position="467"/>
        <end position="491"/>
    </location>
</feature>
<gene>
    <name evidence="3" type="ORF">H2LOC_007230</name>
</gene>
<dbReference type="EMBL" id="CP046052">
    <property type="protein sequence ID" value="QGM45505.1"/>
    <property type="molecule type" value="Genomic_DNA"/>
</dbReference>
<dbReference type="PRINTS" id="PR00702">
    <property type="entry name" value="ACRIFLAVINRP"/>
</dbReference>
<name>A0A6B8KES3_9HYPH</name>
<dbReference type="SUPFAM" id="SSF82866">
    <property type="entry name" value="Multidrug efflux transporter AcrB transmembrane domain"/>
    <property type="match status" value="2"/>
</dbReference>
<dbReference type="SUPFAM" id="SSF82714">
    <property type="entry name" value="Multidrug efflux transporter AcrB TolC docking domain, DN and DC subdomains"/>
    <property type="match status" value="2"/>
</dbReference>
<dbReference type="GO" id="GO:0042910">
    <property type="term" value="F:xenobiotic transmembrane transporter activity"/>
    <property type="evidence" value="ECO:0007669"/>
    <property type="project" value="TreeGrafter"/>
</dbReference>
<keyword evidence="2" id="KW-1133">Transmembrane helix</keyword>
<evidence type="ECO:0000256" key="2">
    <source>
        <dbReference type="SAM" id="Phobius"/>
    </source>
</evidence>
<dbReference type="InterPro" id="IPR001036">
    <property type="entry name" value="Acrflvin-R"/>
</dbReference>
<feature type="transmembrane region" description="Helical" evidence="2">
    <location>
        <begin position="556"/>
        <end position="581"/>
    </location>
</feature>
<feature type="transmembrane region" description="Helical" evidence="2">
    <location>
        <begin position="957"/>
        <end position="982"/>
    </location>
</feature>
<feature type="transmembrane region" description="Helical" evidence="2">
    <location>
        <begin position="511"/>
        <end position="535"/>
    </location>
</feature>
<dbReference type="SUPFAM" id="SSF82693">
    <property type="entry name" value="Multidrug efflux transporter AcrB pore domain, PN1, PN2, PC1 and PC2 subdomains"/>
    <property type="match status" value="3"/>
</dbReference>
<feature type="transmembrane region" description="Helical" evidence="2">
    <location>
        <begin position="1035"/>
        <end position="1057"/>
    </location>
</feature>
<evidence type="ECO:0000313" key="3">
    <source>
        <dbReference type="EMBL" id="QGM45505.1"/>
    </source>
</evidence>
<dbReference type="RefSeq" id="WP_136495785.1">
    <property type="nucleotide sequence ID" value="NZ_CP046052.1"/>
</dbReference>
<organism evidence="3 4">
    <name type="scientific">Methylocystis heyeri</name>
    <dbReference type="NCBI Taxonomy" id="391905"/>
    <lineage>
        <taxon>Bacteria</taxon>
        <taxon>Pseudomonadati</taxon>
        <taxon>Pseudomonadota</taxon>
        <taxon>Alphaproteobacteria</taxon>
        <taxon>Hyphomicrobiales</taxon>
        <taxon>Methylocystaceae</taxon>
        <taxon>Methylocystis</taxon>
    </lineage>
</organism>
<keyword evidence="2" id="KW-0812">Transmembrane</keyword>
<feature type="transmembrane region" description="Helical" evidence="2">
    <location>
        <begin position="347"/>
        <end position="366"/>
    </location>
</feature>
<sequence>MLKSILEFGLTRRAIVVLGVIVFTVSGLFAFTKLNIEAYPNPAPVILEITAQAPGLSAEEMEKYYTIPMEVALYPVPGVVNVRSTSFYGLSFVRVTFKYGVDYYFAYQQAAIALQQNVTLPGNQSPQIQQSSLTGEIFRYQVKGPPNFGLTNLRTIQDWIVTRRLLTIPGVVQINSWGGTTKQFNVDVDLQKAEAYNVTVAQIVTALGNANVNVGGREIQVGQQSVNIRGVGLIDDGGADDLTKGVRVDDIENIVLSQTNGVPVQIKDVANVYVGFVPRLGIAGRDHEDDVAAAILLMGRSQHTNDVLPKVEEEVKKINQDGTLPPGVKVESYYDRGSLVEVTTHTVLHNLFFGCALVFLIQWIFLGDLRSAMIVGVNIPFALFFAIIILVMQGEDANLLSVGAVDFGIIVDSAVILVENIFRNFQASGDARNRLLQHLTEGFWGPDPTSAMGSHGSVLRWTNRLRLIFISALQVDKAVFFTATITVTAFLPLFTMTGVEGQIFGPMARTYAYALFGALLATFTVTPVLASLVLPKHVEEVETWVVRQLRERYTPALRWALGNVKVAIGAGLAFLLVSGVVATRLGSEFLPALEEGNFWIRAQMPPTISLDDGTEATRKMREILLRHPEVVTVVSQHGRPDNGSDASPFSNVELFVPLKPFDQWPSGLDKEKLTEILQKEFSDELPGIGFNFSQYIQDNVEEALSGVKGANSIKIVGPNLTKLEEIAEQTMAEVKQVRGVEDLGIFHVMGQPNLNIKVDRAAAARYGLNVGDVNALVQAAVGGSVATNVLEADRQFGVQVRLAQQYRRSIDAIKNIKVGYSTPSGANAYIPLKQLATISFDTGASFIYRDRSQRYVPIKFSIRGRDLGSTVAEAQERVQKAIKLPTGYQILWAGEFENLQQAKKRLMIVVPVTFLAILLLLYSLFNTLRDSLVAIAGIPFAIGGGIIALYVNGLDFSVSAAIGFISLFGVAVMDGILNITYFRELTIQGMPFKEAIFHGSEQRMRPMLMTALSAGVGLFPAAISHGIGSQVQRPLATVVVGGMLIGPIMLLVVAPALRSVFLKGYVHSSGVSESEDADDDAHGGGSHGIGSGA</sequence>